<name>A0ABX0L8W6_9NEIS</name>
<dbReference type="RefSeq" id="WP_166453192.1">
    <property type="nucleotide sequence ID" value="NZ_JAAOMA010000034.1"/>
</dbReference>
<proteinExistence type="predicted"/>
<gene>
    <name evidence="2" type="ORF">HA052_19510</name>
</gene>
<protein>
    <submittedName>
        <fullName evidence="2">Uncharacterized protein</fullName>
    </submittedName>
</protein>
<feature type="compositionally biased region" description="Basic residues" evidence="1">
    <location>
        <begin position="1"/>
        <end position="10"/>
    </location>
</feature>
<evidence type="ECO:0000313" key="3">
    <source>
        <dbReference type="Proteomes" id="UP001515641"/>
    </source>
</evidence>
<dbReference type="Proteomes" id="UP001515641">
    <property type="component" value="Unassembled WGS sequence"/>
</dbReference>
<evidence type="ECO:0000256" key="1">
    <source>
        <dbReference type="SAM" id="MobiDB-lite"/>
    </source>
</evidence>
<sequence length="152" mass="16831">MENKMPRTKKPSTGPGDKSLPSLENFIASVKFVMMNDHGAPEFVADALLSMDDDYVRKQFSEKCDLNSEGGCDLHDLMFDIAAELASKPAATTDWVRVKDSQIVVELSHNIQSLLEKAVKVGLYGESIDDVVRTMIARGIESTFHIISEPTR</sequence>
<feature type="region of interest" description="Disordered" evidence="1">
    <location>
        <begin position="1"/>
        <end position="20"/>
    </location>
</feature>
<dbReference type="EMBL" id="JAAOMA010000034">
    <property type="protein sequence ID" value="NHR07381.1"/>
    <property type="molecule type" value="Genomic_DNA"/>
</dbReference>
<reference evidence="2 3" key="1">
    <citation type="submission" date="2020-03" db="EMBL/GenBank/DDBJ databases">
        <title>Draft genome sequence of environmentally isolated cultures.</title>
        <authorList>
            <person name="Wilson H.S."/>
            <person name="De Leon M.E."/>
        </authorList>
    </citation>
    <scope>NUCLEOTIDE SEQUENCE [LARGE SCALE GENOMIC DNA]</scope>
    <source>
        <strain evidence="2 3">HSC-31F16</strain>
    </source>
</reference>
<keyword evidence="3" id="KW-1185">Reference proteome</keyword>
<accession>A0ABX0L8W6</accession>
<organism evidence="2 3">
    <name type="scientific">Chromobacterium fluminis</name>
    <dbReference type="NCBI Taxonomy" id="3044269"/>
    <lineage>
        <taxon>Bacteria</taxon>
        <taxon>Pseudomonadati</taxon>
        <taxon>Pseudomonadota</taxon>
        <taxon>Betaproteobacteria</taxon>
        <taxon>Neisseriales</taxon>
        <taxon>Chromobacteriaceae</taxon>
        <taxon>Chromobacterium</taxon>
    </lineage>
</organism>
<comment type="caution">
    <text evidence="2">The sequence shown here is derived from an EMBL/GenBank/DDBJ whole genome shotgun (WGS) entry which is preliminary data.</text>
</comment>
<evidence type="ECO:0000313" key="2">
    <source>
        <dbReference type="EMBL" id="NHR07381.1"/>
    </source>
</evidence>